<evidence type="ECO:0000256" key="1">
    <source>
        <dbReference type="SAM" id="MobiDB-lite"/>
    </source>
</evidence>
<gene>
    <name evidence="2" type="ORF">MERR_LOCUS45025</name>
</gene>
<dbReference type="AlphaFoldDB" id="A0A6D2KWW9"/>
<organism evidence="2 3">
    <name type="scientific">Microthlaspi erraticum</name>
    <dbReference type="NCBI Taxonomy" id="1685480"/>
    <lineage>
        <taxon>Eukaryota</taxon>
        <taxon>Viridiplantae</taxon>
        <taxon>Streptophyta</taxon>
        <taxon>Embryophyta</taxon>
        <taxon>Tracheophyta</taxon>
        <taxon>Spermatophyta</taxon>
        <taxon>Magnoliopsida</taxon>
        <taxon>eudicotyledons</taxon>
        <taxon>Gunneridae</taxon>
        <taxon>Pentapetalae</taxon>
        <taxon>rosids</taxon>
        <taxon>malvids</taxon>
        <taxon>Brassicales</taxon>
        <taxon>Brassicaceae</taxon>
        <taxon>Coluteocarpeae</taxon>
        <taxon>Microthlaspi</taxon>
    </lineage>
</organism>
<evidence type="ECO:0000313" key="3">
    <source>
        <dbReference type="Proteomes" id="UP000467841"/>
    </source>
</evidence>
<dbReference type="EMBL" id="CACVBM020001706">
    <property type="protein sequence ID" value="CAA7057789.1"/>
    <property type="molecule type" value="Genomic_DNA"/>
</dbReference>
<accession>A0A6D2KWW9</accession>
<dbReference type="PANTHER" id="PTHR14791:SF42">
    <property type="entry name" value="F16L1.2 PROTEIN"/>
    <property type="match status" value="1"/>
</dbReference>
<feature type="region of interest" description="Disordered" evidence="1">
    <location>
        <begin position="26"/>
        <end position="72"/>
    </location>
</feature>
<proteinExistence type="predicted"/>
<sequence>MLEFPEKGTSWLLKKRDLAVSYCMESEETSRKRKRQELLENEELIKTSEASSFDHQKRKRSSEESTNRNHNNIEEGYYHQRMSLNLELNLSPSLIDLNRHDHDHEEDDIRKKKGSVLGRESMAWVAFDLDNNGCGSKGGGGEEEMVAKVCMKCHMLVMFCKASPVCPNCKFMHSPEDTSLSLLFTAKPTLLA</sequence>
<keyword evidence="3" id="KW-1185">Reference proteome</keyword>
<name>A0A6D2KWW9_9BRAS</name>
<dbReference type="InterPro" id="IPR051105">
    <property type="entry name" value="WWC/KIBRA_Hippo_Reg"/>
</dbReference>
<reference evidence="2" key="1">
    <citation type="submission" date="2020-01" db="EMBL/GenBank/DDBJ databases">
        <authorList>
            <person name="Mishra B."/>
        </authorList>
    </citation>
    <scope>NUCLEOTIDE SEQUENCE [LARGE SCALE GENOMIC DNA]</scope>
</reference>
<protein>
    <submittedName>
        <fullName evidence="2">Uncharacterized protein</fullName>
    </submittedName>
</protein>
<dbReference type="Proteomes" id="UP000467841">
    <property type="component" value="Unassembled WGS sequence"/>
</dbReference>
<evidence type="ECO:0000313" key="2">
    <source>
        <dbReference type="EMBL" id="CAA7057789.1"/>
    </source>
</evidence>
<dbReference type="OrthoDB" id="1424894at2759"/>
<feature type="compositionally biased region" description="Basic and acidic residues" evidence="1">
    <location>
        <begin position="61"/>
        <end position="72"/>
    </location>
</feature>
<comment type="caution">
    <text evidence="2">The sequence shown here is derived from an EMBL/GenBank/DDBJ whole genome shotgun (WGS) entry which is preliminary data.</text>
</comment>
<dbReference type="PANTHER" id="PTHR14791">
    <property type="entry name" value="BOMB/KIRA PROTEINS"/>
    <property type="match status" value="1"/>
</dbReference>